<evidence type="ECO:0000259" key="2">
    <source>
        <dbReference type="Pfam" id="PF02540"/>
    </source>
</evidence>
<dbReference type="SUPFAM" id="SSF52402">
    <property type="entry name" value="Adenine nucleotide alpha hydrolases-like"/>
    <property type="match status" value="1"/>
</dbReference>
<dbReference type="OrthoDB" id="9765475at2"/>
<dbReference type="RefSeq" id="WP_037169816.1">
    <property type="nucleotide sequence ID" value="NZ_JOKI01000048.1"/>
</dbReference>
<organism evidence="3 4">
    <name type="scientific">Pseudorhizobium pelagicum</name>
    <dbReference type="NCBI Taxonomy" id="1509405"/>
    <lineage>
        <taxon>Bacteria</taxon>
        <taxon>Pseudomonadati</taxon>
        <taxon>Pseudomonadota</taxon>
        <taxon>Alphaproteobacteria</taxon>
        <taxon>Hyphomicrobiales</taxon>
        <taxon>Rhizobiaceae</taxon>
        <taxon>Rhizobium/Agrobacterium group</taxon>
        <taxon>Pseudorhizobium</taxon>
    </lineage>
</organism>
<feature type="domain" description="NAD/GMP synthase" evidence="2">
    <location>
        <begin position="68"/>
        <end position="129"/>
    </location>
</feature>
<evidence type="ECO:0000256" key="1">
    <source>
        <dbReference type="ARBA" id="ARBA00022598"/>
    </source>
</evidence>
<evidence type="ECO:0000313" key="3">
    <source>
        <dbReference type="EMBL" id="KEQ02463.1"/>
    </source>
</evidence>
<dbReference type="CDD" id="cd01996">
    <property type="entry name" value="AANH_WbpG-like"/>
    <property type="match status" value="1"/>
</dbReference>
<dbReference type="GO" id="GO:0006163">
    <property type="term" value="P:purine nucleotide metabolic process"/>
    <property type="evidence" value="ECO:0007669"/>
    <property type="project" value="UniProtKB-ARBA"/>
</dbReference>
<proteinExistence type="predicted"/>
<accession>A0A922NWL5</accession>
<protein>
    <submittedName>
        <fullName evidence="3">Lipopolysaccharide synthesis protein</fullName>
    </submittedName>
</protein>
<dbReference type="InterPro" id="IPR020022">
    <property type="entry name" value="N-acetyl_sugar_amidoTrfase"/>
</dbReference>
<evidence type="ECO:0000313" key="4">
    <source>
        <dbReference type="Proteomes" id="UP000052167"/>
    </source>
</evidence>
<sequence>MTSTMICTRCVMDNSNPHISFDEAGQCNCCSDAFRRMPFEWFRGADGRQRLNSLVERLRMEGRGKQYDAMIGLSGGVDSAYLAHMLRTEFDLRLLAVHVDGGWNTEPAVRNIEILVKSLGIDLHTHVIEWSEMRDLQLSFLKASVLNQDMPQDHAFFATLYRTAHLFGLKHFLSGVNFSSESIIPPGWGYTSIDGKHVKSLHALFGHEPLTTFPIMGAFEYIWMTRIRRQLSIHRPLNFVDYDKQKAKQELISLYGYRDYGSKHSESRFTKFYQEVFLPQRYGFDKRRLHLSSQIVSGQVTRQEALAELDTPICDPRQARQDVKFVAKKLQITDAELQEIMKRPPVEHTAYPNNSKLFRSGISLKSLLRGWSRR</sequence>
<comment type="caution">
    <text evidence="3">The sequence shown here is derived from an EMBL/GenBank/DDBJ whole genome shotgun (WGS) entry which is preliminary data.</text>
</comment>
<dbReference type="AlphaFoldDB" id="A0A922NWL5"/>
<dbReference type="Proteomes" id="UP000052167">
    <property type="component" value="Unassembled WGS sequence"/>
</dbReference>
<dbReference type="EMBL" id="JOKJ01000052">
    <property type="protein sequence ID" value="KEQ02463.1"/>
    <property type="molecule type" value="Genomic_DNA"/>
</dbReference>
<reference evidence="3 4" key="1">
    <citation type="submission" date="2014-06" db="EMBL/GenBank/DDBJ databases">
        <title>Rhizobium pelagicum/R2-400B4.</title>
        <authorList>
            <person name="Kimes N.E."/>
            <person name="Lopez-Perez M."/>
        </authorList>
    </citation>
    <scope>NUCLEOTIDE SEQUENCE [LARGE SCALE GENOMIC DNA]</scope>
    <source>
        <strain evidence="3 4">R2-400B4</strain>
    </source>
</reference>
<dbReference type="InterPro" id="IPR014729">
    <property type="entry name" value="Rossmann-like_a/b/a_fold"/>
</dbReference>
<dbReference type="GO" id="GO:0016874">
    <property type="term" value="F:ligase activity"/>
    <property type="evidence" value="ECO:0007669"/>
    <property type="project" value="UniProtKB-KW"/>
</dbReference>
<keyword evidence="4" id="KW-1185">Reference proteome</keyword>
<gene>
    <name evidence="3" type="ORF">GV68_21915</name>
</gene>
<dbReference type="NCBIfam" id="TIGR03573">
    <property type="entry name" value="WbuX"/>
    <property type="match status" value="1"/>
</dbReference>
<dbReference type="Gene3D" id="3.40.50.620">
    <property type="entry name" value="HUPs"/>
    <property type="match status" value="1"/>
</dbReference>
<dbReference type="InterPro" id="IPR022310">
    <property type="entry name" value="NAD/GMP_synthase"/>
</dbReference>
<keyword evidence="1" id="KW-0436">Ligase</keyword>
<name>A0A922NWL5_9HYPH</name>
<dbReference type="Pfam" id="PF02540">
    <property type="entry name" value="NAD_synthase"/>
    <property type="match status" value="1"/>
</dbReference>